<name>A0ABS2A8S9_9ACTN</name>
<dbReference type="RefSeq" id="WP_203376149.1">
    <property type="nucleotide sequence ID" value="NZ_JAENHP010000003.1"/>
</dbReference>
<organism evidence="1 2">
    <name type="scientific">Paractinoplanes ovalisporus</name>
    <dbReference type="NCBI Taxonomy" id="2810368"/>
    <lineage>
        <taxon>Bacteria</taxon>
        <taxon>Bacillati</taxon>
        <taxon>Actinomycetota</taxon>
        <taxon>Actinomycetes</taxon>
        <taxon>Micromonosporales</taxon>
        <taxon>Micromonosporaceae</taxon>
        <taxon>Paractinoplanes</taxon>
    </lineage>
</organism>
<accession>A0ABS2A8S9</accession>
<gene>
    <name evidence="1" type="ORF">JIG36_11825</name>
</gene>
<dbReference type="Proteomes" id="UP000632138">
    <property type="component" value="Unassembled WGS sequence"/>
</dbReference>
<proteinExistence type="predicted"/>
<protein>
    <submittedName>
        <fullName evidence="1">Uncharacterized protein</fullName>
    </submittedName>
</protein>
<sequence length="287" mass="30907">MPPDETVGVPAHRGGLLVDDPVLSVGVVQITSRPSGLDVELIARRGVPAPRSPRVLLPPYDEGVDLRVGWLDPSGRAHWEYGSVASDGVMWRTRVYFPAHYDEVCLLLAWPEIGFPEFTALLPLPSRPVVERAAASIWQAPVVMAPVPSHVRHRPADGRLDAPRIETGRLCAAPRVLARERDGVVVLTRVTAVDRILALAVDSLARIGGQARPGPWGAGLAVLNDRDAIRLDPHESEASGDEHSFQASTEYLIERPAAPVLDLIVAWPAIGLTGILATVDLVDPVSL</sequence>
<evidence type="ECO:0000313" key="2">
    <source>
        <dbReference type="Proteomes" id="UP000632138"/>
    </source>
</evidence>
<dbReference type="EMBL" id="JAENHP010000003">
    <property type="protein sequence ID" value="MBM2616246.1"/>
    <property type="molecule type" value="Genomic_DNA"/>
</dbReference>
<reference evidence="1 2" key="1">
    <citation type="submission" date="2021-01" db="EMBL/GenBank/DDBJ databases">
        <title>Actinoplanes sp. nov. LDG1-06 isolated from lichen.</title>
        <authorList>
            <person name="Saeng-In P."/>
            <person name="Phongsopitanun W."/>
            <person name="Kanchanasin P."/>
            <person name="Yuki M."/>
            <person name="Kudo T."/>
            <person name="Ohkuma M."/>
            <person name="Tanasupawat S."/>
        </authorList>
    </citation>
    <scope>NUCLEOTIDE SEQUENCE [LARGE SCALE GENOMIC DNA]</scope>
    <source>
        <strain evidence="1 2">LDG1-06</strain>
    </source>
</reference>
<evidence type="ECO:0000313" key="1">
    <source>
        <dbReference type="EMBL" id="MBM2616246.1"/>
    </source>
</evidence>
<keyword evidence="2" id="KW-1185">Reference proteome</keyword>
<comment type="caution">
    <text evidence="1">The sequence shown here is derived from an EMBL/GenBank/DDBJ whole genome shotgun (WGS) entry which is preliminary data.</text>
</comment>